<feature type="domain" description="Peptidase S8/S53" evidence="9">
    <location>
        <begin position="76"/>
        <end position="322"/>
    </location>
</feature>
<evidence type="ECO:0000256" key="6">
    <source>
        <dbReference type="ARBA" id="ARBA00023529"/>
    </source>
</evidence>
<evidence type="ECO:0000256" key="7">
    <source>
        <dbReference type="ARBA" id="ARBA00023619"/>
    </source>
</evidence>
<dbReference type="PANTHER" id="PTHR43399">
    <property type="entry name" value="SUBTILISIN-RELATED"/>
    <property type="match status" value="1"/>
</dbReference>
<dbReference type="GO" id="GO:0006508">
    <property type="term" value="P:proteolysis"/>
    <property type="evidence" value="ECO:0007669"/>
    <property type="project" value="UniProtKB-KW"/>
</dbReference>
<feature type="active site" description="Charge relay system" evidence="8">
    <location>
        <position position="288"/>
    </location>
</feature>
<dbReference type="Proteomes" id="UP000591131">
    <property type="component" value="Unassembled WGS sequence"/>
</dbReference>
<proteinExistence type="inferred from homology"/>
<evidence type="ECO:0000256" key="8">
    <source>
        <dbReference type="PROSITE-ProRule" id="PRU01240"/>
    </source>
</evidence>
<dbReference type="AlphaFoldDB" id="A0A7J6LQD2"/>
<keyword evidence="3 8" id="KW-0378">Hydrolase</keyword>
<keyword evidence="4 8" id="KW-0720">Serine protease</keyword>
<keyword evidence="5" id="KW-0865">Zymogen</keyword>
<feature type="active site" description="Charge relay system" evidence="8">
    <location>
        <position position="84"/>
    </location>
</feature>
<dbReference type="PRINTS" id="PR00723">
    <property type="entry name" value="SUBTILISIN"/>
</dbReference>
<dbReference type="EC" id="3.4.21.62" evidence="7"/>
<comment type="similarity">
    <text evidence="1 8">Belongs to the peptidase S8 family.</text>
</comment>
<reference evidence="10 11" key="1">
    <citation type="submission" date="2020-04" db="EMBL/GenBank/DDBJ databases">
        <title>Perkinsus chesapeaki whole genome sequence.</title>
        <authorList>
            <person name="Bogema D.R."/>
        </authorList>
    </citation>
    <scope>NUCLEOTIDE SEQUENCE [LARGE SCALE GENOMIC DNA]</scope>
    <source>
        <strain evidence="10">ATCC PRA-425</strain>
    </source>
</reference>
<protein>
    <recommendedName>
        <fullName evidence="7">subtilisin</fullName>
        <ecNumber evidence="7">3.4.21.62</ecNumber>
    </recommendedName>
</protein>
<dbReference type="SUPFAM" id="SSF52743">
    <property type="entry name" value="Subtilisin-like"/>
    <property type="match status" value="1"/>
</dbReference>
<comment type="catalytic activity">
    <reaction evidence="6">
        <text>Hydrolysis of proteins with broad specificity for peptide bonds, and a preference for a large uncharged residue in P1. Hydrolyzes peptide amides.</text>
        <dbReference type="EC" id="3.4.21.62"/>
    </reaction>
</comment>
<evidence type="ECO:0000313" key="11">
    <source>
        <dbReference type="Proteomes" id="UP000591131"/>
    </source>
</evidence>
<dbReference type="PANTHER" id="PTHR43399:SF4">
    <property type="entry name" value="CELL WALL-ASSOCIATED PROTEASE"/>
    <property type="match status" value="1"/>
</dbReference>
<keyword evidence="11" id="KW-1185">Reference proteome</keyword>
<evidence type="ECO:0000256" key="1">
    <source>
        <dbReference type="ARBA" id="ARBA00011073"/>
    </source>
</evidence>
<accession>A0A7J6LQD2</accession>
<organism evidence="10 11">
    <name type="scientific">Perkinsus chesapeaki</name>
    <name type="common">Clam parasite</name>
    <name type="synonym">Perkinsus andrewsi</name>
    <dbReference type="NCBI Taxonomy" id="330153"/>
    <lineage>
        <taxon>Eukaryota</taxon>
        <taxon>Sar</taxon>
        <taxon>Alveolata</taxon>
        <taxon>Perkinsozoa</taxon>
        <taxon>Perkinsea</taxon>
        <taxon>Perkinsida</taxon>
        <taxon>Perkinsidae</taxon>
        <taxon>Perkinsus</taxon>
    </lineage>
</organism>
<dbReference type="Pfam" id="PF00082">
    <property type="entry name" value="Peptidase_S8"/>
    <property type="match status" value="1"/>
</dbReference>
<dbReference type="OrthoDB" id="531541at2759"/>
<feature type="active site" description="Charge relay system" evidence="8">
    <location>
        <position position="117"/>
    </location>
</feature>
<dbReference type="Gene3D" id="3.40.50.200">
    <property type="entry name" value="Peptidase S8/S53 domain"/>
    <property type="match status" value="1"/>
</dbReference>
<gene>
    <name evidence="10" type="ORF">FOL47_006643</name>
</gene>
<sequence length="362" mass="39654">MSFRHTVPFLDTAKHLNLFGLTVIQSLFLVALSAPSEDVLFYPPNDPYFEHQRVLFEALHINETWMAVRESGLDRRDVIVTVIDTGVKEMPDLEGKLLKGLDVSGAPEPSVEDLHGHGTAMAAIIAAGINNDIDGTGIADKVKIRPIRIMASSPFAGLPHLKKGWKKAMTYKDSDIILLAFVWSYTNDDSLLFKALLEKAVKKGKFVVIGASNPNHQDGYGAVAIPCSLANSMPGVVCVTATFTSNPHLLLSNSSLLASFGLPGTDVLIPTLEQEGDERKYKTAKGSSLAAAIVAGVAALMQSFGKFEPDEMKTMLLEATKDIKTKINQGTEIFRENMEKRQKPEESVLREAKHRRCCIYRA</sequence>
<dbReference type="InterPro" id="IPR015500">
    <property type="entry name" value="Peptidase_S8_subtilisin-rel"/>
</dbReference>
<dbReference type="InterPro" id="IPR000209">
    <property type="entry name" value="Peptidase_S8/S53_dom"/>
</dbReference>
<dbReference type="InterPro" id="IPR036852">
    <property type="entry name" value="Peptidase_S8/S53_dom_sf"/>
</dbReference>
<evidence type="ECO:0000256" key="3">
    <source>
        <dbReference type="ARBA" id="ARBA00022801"/>
    </source>
</evidence>
<dbReference type="InterPro" id="IPR051048">
    <property type="entry name" value="Peptidase_S8/S53_subtilisin"/>
</dbReference>
<evidence type="ECO:0000259" key="9">
    <source>
        <dbReference type="Pfam" id="PF00082"/>
    </source>
</evidence>
<dbReference type="PROSITE" id="PS51892">
    <property type="entry name" value="SUBTILASE"/>
    <property type="match status" value="1"/>
</dbReference>
<evidence type="ECO:0000256" key="4">
    <source>
        <dbReference type="ARBA" id="ARBA00022825"/>
    </source>
</evidence>
<keyword evidence="2 8" id="KW-0645">Protease</keyword>
<dbReference type="EMBL" id="JAAPAO010000375">
    <property type="protein sequence ID" value="KAF4661522.1"/>
    <property type="molecule type" value="Genomic_DNA"/>
</dbReference>
<evidence type="ECO:0000256" key="5">
    <source>
        <dbReference type="ARBA" id="ARBA00023145"/>
    </source>
</evidence>
<dbReference type="GO" id="GO:0004252">
    <property type="term" value="F:serine-type endopeptidase activity"/>
    <property type="evidence" value="ECO:0007669"/>
    <property type="project" value="UniProtKB-UniRule"/>
</dbReference>
<comment type="caution">
    <text evidence="10">The sequence shown here is derived from an EMBL/GenBank/DDBJ whole genome shotgun (WGS) entry which is preliminary data.</text>
</comment>
<evidence type="ECO:0000313" key="10">
    <source>
        <dbReference type="EMBL" id="KAF4661522.1"/>
    </source>
</evidence>
<evidence type="ECO:0000256" key="2">
    <source>
        <dbReference type="ARBA" id="ARBA00022670"/>
    </source>
</evidence>
<name>A0A7J6LQD2_PERCH</name>